<feature type="compositionally biased region" description="Polar residues" evidence="1">
    <location>
        <begin position="1"/>
        <end position="10"/>
    </location>
</feature>
<sequence>MARVQTLSKPENSDQRKDTMGKPTHPFKNLSHRVYRLPPPMEVLLFFLQRTLPARLDAKKNGRHLSKMPPKQP</sequence>
<evidence type="ECO:0000313" key="2">
    <source>
        <dbReference type="EMBL" id="SVB36623.1"/>
    </source>
</evidence>
<organism evidence="2">
    <name type="scientific">marine metagenome</name>
    <dbReference type="NCBI Taxonomy" id="408172"/>
    <lineage>
        <taxon>unclassified sequences</taxon>
        <taxon>metagenomes</taxon>
        <taxon>ecological metagenomes</taxon>
    </lineage>
</organism>
<proteinExistence type="predicted"/>
<gene>
    <name evidence="2" type="ORF">METZ01_LOCUS189477</name>
</gene>
<dbReference type="AlphaFoldDB" id="A0A382DG88"/>
<dbReference type="EMBL" id="UINC01038914">
    <property type="protein sequence ID" value="SVB36623.1"/>
    <property type="molecule type" value="Genomic_DNA"/>
</dbReference>
<name>A0A382DG88_9ZZZZ</name>
<feature type="compositionally biased region" description="Basic and acidic residues" evidence="1">
    <location>
        <begin position="11"/>
        <end position="20"/>
    </location>
</feature>
<reference evidence="2" key="1">
    <citation type="submission" date="2018-05" db="EMBL/GenBank/DDBJ databases">
        <authorList>
            <person name="Lanie J.A."/>
            <person name="Ng W.-L."/>
            <person name="Kazmierczak K.M."/>
            <person name="Andrzejewski T.M."/>
            <person name="Davidsen T.M."/>
            <person name="Wayne K.J."/>
            <person name="Tettelin H."/>
            <person name="Glass J.I."/>
            <person name="Rusch D."/>
            <person name="Podicherti R."/>
            <person name="Tsui H.-C.T."/>
            <person name="Winkler M.E."/>
        </authorList>
    </citation>
    <scope>NUCLEOTIDE SEQUENCE</scope>
</reference>
<evidence type="ECO:0000256" key="1">
    <source>
        <dbReference type="SAM" id="MobiDB-lite"/>
    </source>
</evidence>
<feature type="region of interest" description="Disordered" evidence="1">
    <location>
        <begin position="1"/>
        <end position="30"/>
    </location>
</feature>
<protein>
    <submittedName>
        <fullName evidence="2">Uncharacterized protein</fullName>
    </submittedName>
</protein>
<accession>A0A382DG88</accession>